<feature type="compositionally biased region" description="Basic and acidic residues" evidence="5">
    <location>
        <begin position="856"/>
        <end position="909"/>
    </location>
</feature>
<evidence type="ECO:0000256" key="1">
    <source>
        <dbReference type="ARBA" id="ARBA00022679"/>
    </source>
</evidence>
<keyword evidence="2" id="KW-0547">Nucleotide-binding</keyword>
<dbReference type="InterPro" id="IPR008266">
    <property type="entry name" value="Tyr_kinase_AS"/>
</dbReference>
<dbReference type="PROSITE" id="PS00109">
    <property type="entry name" value="PROTEIN_KINASE_TYR"/>
    <property type="match status" value="1"/>
</dbReference>
<dbReference type="PANTHER" id="PTHR43289">
    <property type="entry name" value="MITOGEN-ACTIVATED PROTEIN KINASE KINASE KINASE 20-RELATED"/>
    <property type="match status" value="1"/>
</dbReference>
<evidence type="ECO:0000256" key="4">
    <source>
        <dbReference type="ARBA" id="ARBA00022840"/>
    </source>
</evidence>
<feature type="region of interest" description="Disordered" evidence="5">
    <location>
        <begin position="378"/>
        <end position="407"/>
    </location>
</feature>
<keyword evidence="4" id="KW-0067">ATP-binding</keyword>
<dbReference type="Proteomes" id="UP000533080">
    <property type="component" value="Unassembled WGS sequence"/>
</dbReference>
<feature type="region of interest" description="Disordered" evidence="5">
    <location>
        <begin position="491"/>
        <end position="512"/>
    </location>
</feature>
<feature type="transmembrane region" description="Helical" evidence="6">
    <location>
        <begin position="1019"/>
        <end position="1039"/>
    </location>
</feature>
<feature type="region of interest" description="Disordered" evidence="5">
    <location>
        <begin position="597"/>
        <end position="685"/>
    </location>
</feature>
<keyword evidence="6" id="KW-0812">Transmembrane</keyword>
<evidence type="ECO:0000313" key="8">
    <source>
        <dbReference type="EMBL" id="NOJ80265.1"/>
    </source>
</evidence>
<feature type="domain" description="Protein kinase" evidence="7">
    <location>
        <begin position="21"/>
        <end position="296"/>
    </location>
</feature>
<keyword evidence="6" id="KW-0472">Membrane</keyword>
<gene>
    <name evidence="8" type="ORF">HNV28_18295</name>
</gene>
<feature type="compositionally biased region" description="Basic and acidic residues" evidence="5">
    <location>
        <begin position="989"/>
        <end position="1012"/>
    </location>
</feature>
<dbReference type="EMBL" id="JABFNT010000054">
    <property type="protein sequence ID" value="NOJ80265.1"/>
    <property type="molecule type" value="Genomic_DNA"/>
</dbReference>
<dbReference type="PROSITE" id="PS50011">
    <property type="entry name" value="PROTEIN_KINASE_DOM"/>
    <property type="match status" value="1"/>
</dbReference>
<feature type="region of interest" description="Disordered" evidence="5">
    <location>
        <begin position="705"/>
        <end position="1012"/>
    </location>
</feature>
<dbReference type="InterPro" id="IPR011009">
    <property type="entry name" value="Kinase-like_dom_sf"/>
</dbReference>
<feature type="region of interest" description="Disordered" evidence="5">
    <location>
        <begin position="533"/>
        <end position="566"/>
    </location>
</feature>
<dbReference type="CDD" id="cd14014">
    <property type="entry name" value="STKc_PknB_like"/>
    <property type="match status" value="1"/>
</dbReference>
<evidence type="ECO:0000256" key="3">
    <source>
        <dbReference type="ARBA" id="ARBA00022777"/>
    </source>
</evidence>
<feature type="region of interest" description="Disordered" evidence="5">
    <location>
        <begin position="1054"/>
        <end position="1113"/>
    </location>
</feature>
<evidence type="ECO:0000256" key="6">
    <source>
        <dbReference type="SAM" id="Phobius"/>
    </source>
</evidence>
<dbReference type="GO" id="GO:0005524">
    <property type="term" value="F:ATP binding"/>
    <property type="evidence" value="ECO:0007669"/>
    <property type="project" value="UniProtKB-KW"/>
</dbReference>
<reference evidence="8 9" key="1">
    <citation type="submission" date="2020-05" db="EMBL/GenBank/DDBJ databases">
        <authorList>
            <person name="Whitworth D."/>
        </authorList>
    </citation>
    <scope>NUCLEOTIDE SEQUENCE [LARGE SCALE GENOMIC DNA]</scope>
    <source>
        <strain evidence="8 9">AM005</strain>
    </source>
</reference>
<protein>
    <submittedName>
        <fullName evidence="8">Protein kinase</fullName>
    </submittedName>
</protein>
<accession>A0A7Y4MS87</accession>
<evidence type="ECO:0000313" key="9">
    <source>
        <dbReference type="Proteomes" id="UP000533080"/>
    </source>
</evidence>
<proteinExistence type="predicted"/>
<dbReference type="Pfam" id="PF00069">
    <property type="entry name" value="Pkinase"/>
    <property type="match status" value="1"/>
</dbReference>
<dbReference type="SUPFAM" id="SSF56112">
    <property type="entry name" value="Protein kinase-like (PK-like)"/>
    <property type="match status" value="1"/>
</dbReference>
<keyword evidence="1" id="KW-0808">Transferase</keyword>
<dbReference type="InterPro" id="IPR000719">
    <property type="entry name" value="Prot_kinase_dom"/>
</dbReference>
<keyword evidence="3 8" id="KW-0418">Kinase</keyword>
<dbReference type="Gene3D" id="1.10.510.10">
    <property type="entry name" value="Transferase(Phosphotransferase) domain 1"/>
    <property type="match status" value="1"/>
</dbReference>
<evidence type="ECO:0000256" key="5">
    <source>
        <dbReference type="SAM" id="MobiDB-lite"/>
    </source>
</evidence>
<name>A0A7Y4MS87_MYXXA</name>
<evidence type="ECO:0000259" key="7">
    <source>
        <dbReference type="PROSITE" id="PS50011"/>
    </source>
</evidence>
<dbReference type="AlphaFoldDB" id="A0A7Y4MS87"/>
<comment type="caution">
    <text evidence="8">The sequence shown here is derived from an EMBL/GenBank/DDBJ whole genome shotgun (WGS) entry which is preliminary data.</text>
</comment>
<keyword evidence="6" id="KW-1133">Transmembrane helix</keyword>
<dbReference type="GO" id="GO:0004674">
    <property type="term" value="F:protein serine/threonine kinase activity"/>
    <property type="evidence" value="ECO:0007669"/>
    <property type="project" value="TreeGrafter"/>
</dbReference>
<feature type="compositionally biased region" description="Acidic residues" evidence="5">
    <location>
        <begin position="959"/>
        <end position="968"/>
    </location>
</feature>
<organism evidence="8 9">
    <name type="scientific">Myxococcus xanthus</name>
    <dbReference type="NCBI Taxonomy" id="34"/>
    <lineage>
        <taxon>Bacteria</taxon>
        <taxon>Pseudomonadati</taxon>
        <taxon>Myxococcota</taxon>
        <taxon>Myxococcia</taxon>
        <taxon>Myxococcales</taxon>
        <taxon>Cystobacterineae</taxon>
        <taxon>Myxococcaceae</taxon>
        <taxon>Myxococcus</taxon>
    </lineage>
</organism>
<dbReference type="Gene3D" id="3.30.200.20">
    <property type="entry name" value="Phosphorylase Kinase, domain 1"/>
    <property type="match status" value="1"/>
</dbReference>
<dbReference type="PANTHER" id="PTHR43289:SF6">
    <property type="entry name" value="SERINE_THREONINE-PROTEIN KINASE NEKL-3"/>
    <property type="match status" value="1"/>
</dbReference>
<sequence length="1220" mass="129010">MNSSTQPARLRPFRPQPFGRYTLLSQLATGGMGEIYLARLEGAQGFEKLCVIKKILPQLAADTDFVERFVGEARTLVRLSHGSIAQVLDMGLHEDEAYMALEHVDGKDLRKVAARVRDRQMPLPVTFILYTMGRVLDALAYAHRKKDDDGEDLKLVHRDISPQNILISYEGEVKVIDFGLAKSRLSAAKTNPSIILGKFLYMSPEQARHQPVDRRSDLYAVGLCLYELICGKNPFDGVHPGELMSLVANPRIAPLDQVEPLTPPAVTALVAKALAVDPSQRFQTAEEFRGRLQACLMEIDASAGPESVSRFMRELFSADFQSERRLLASLKEVPRLSTAEVRALASMPDDPLAPKTAHAMLPAKTIRLDGPVEPLSFFPTPRSREGGGPVTDGETRPGVPMDESTRPGFPIEALEEEARARGVRQDTAPSVEVGPEAFVRGGGVSPSSAPIPRAPALTREVQMTAMPPEAVPPGVAAARALLPSHMRPTELAMPSLGGPSSPGDASVQVESTAAKAESLRGRAFEASPSVIASVGAPTPAVPPRGVQGSVNSRPPPPGAEPRAPGAVLPRSGVVVMPAVNVPAPAPLPRTSALESMPAVEVSEGAAGDESSASEREGAFGSAPPDAAAFSEPHSSGPMPRTASMVMEAVQPPPPGPTPSRATSAVGSPDEVAASRSTSSAGMPAVGAQVGGATRAISSVEVAALDARDEASSEPVPSVDTSSEGGTPPRRVSSAGMAAVSPAQADMTPSRGMSSLGAPPPPKGATPSRAIPSAPASGATASRSAPVVDATPADGGQALSPEDEAEAAHASEAGVSEDEAGLSSTDAQSHEGASPELPVLSTEDVGHEESAPSIADVDTHPRIHRPSRTERHDDTQPRVAHHADTDPRVPRPDDTHPRVVLDAGLFKDVDGSEDEERSGVSRPRPRRTRPSSPGMAPASTARRTGSVSAVRPTAPAPVVTDEEEDESDDDVRVSLTPNEETRRTTMPVRPETRSAERIAKEDTRRTTMPERPERRRKGPLVLVLVLLFVILTVVGAFFLGPPALRAQVLSQFMPEGPEGPPPAQPLRPSAPAEAQAGKVANENGPPPEGNAAQAPGTPAPDVAPPTGATERRGSLDDSFLAPLDAQQKSTEVSETRAAPVRKIRAARSRQLTVLEREWRETNALFNQLNAEHSCVVLGLWCTRYAEVKSEVEAAGSGDNPETLRKVRAMKRYLLQKQKELY</sequence>
<evidence type="ECO:0000256" key="2">
    <source>
        <dbReference type="ARBA" id="ARBA00022741"/>
    </source>
</evidence>
<dbReference type="RefSeq" id="WP_171442459.1">
    <property type="nucleotide sequence ID" value="NZ_JABFNS010000047.1"/>
</dbReference>